<dbReference type="SUPFAM" id="SSF55073">
    <property type="entry name" value="Nucleotide cyclase"/>
    <property type="match status" value="1"/>
</dbReference>
<evidence type="ECO:0000259" key="2">
    <source>
        <dbReference type="PROSITE" id="PS50887"/>
    </source>
</evidence>
<dbReference type="SMART" id="SM00267">
    <property type="entry name" value="GGDEF"/>
    <property type="match status" value="1"/>
</dbReference>
<accession>A0ABV7ZS36</accession>
<dbReference type="Pfam" id="PF00563">
    <property type="entry name" value="EAL"/>
    <property type="match status" value="1"/>
</dbReference>
<evidence type="ECO:0000259" key="1">
    <source>
        <dbReference type="PROSITE" id="PS50883"/>
    </source>
</evidence>
<dbReference type="SMART" id="SM00052">
    <property type="entry name" value="EAL"/>
    <property type="match status" value="1"/>
</dbReference>
<dbReference type="SUPFAM" id="SSF55781">
    <property type="entry name" value="GAF domain-like"/>
    <property type="match status" value="1"/>
</dbReference>
<dbReference type="Gene3D" id="3.30.70.270">
    <property type="match status" value="1"/>
</dbReference>
<keyword evidence="4" id="KW-1185">Reference proteome</keyword>
<dbReference type="Gene3D" id="3.20.20.450">
    <property type="entry name" value="EAL domain"/>
    <property type="match status" value="1"/>
</dbReference>
<dbReference type="InterPro" id="IPR043128">
    <property type="entry name" value="Rev_trsase/Diguanyl_cyclase"/>
</dbReference>
<dbReference type="EMBL" id="JBHRYR010000002">
    <property type="protein sequence ID" value="MFC3851348.1"/>
    <property type="molecule type" value="Genomic_DNA"/>
</dbReference>
<dbReference type="Proteomes" id="UP001595617">
    <property type="component" value="Unassembled WGS sequence"/>
</dbReference>
<dbReference type="SMART" id="SM00065">
    <property type="entry name" value="GAF"/>
    <property type="match status" value="1"/>
</dbReference>
<dbReference type="Pfam" id="PF01590">
    <property type="entry name" value="GAF"/>
    <property type="match status" value="1"/>
</dbReference>
<dbReference type="SUPFAM" id="SSF141868">
    <property type="entry name" value="EAL domain-like"/>
    <property type="match status" value="1"/>
</dbReference>
<gene>
    <name evidence="3" type="ORF">ACFOOG_00770</name>
</gene>
<dbReference type="PROSITE" id="PS50887">
    <property type="entry name" value="GGDEF"/>
    <property type="match status" value="1"/>
</dbReference>
<dbReference type="CDD" id="cd01948">
    <property type="entry name" value="EAL"/>
    <property type="match status" value="1"/>
</dbReference>
<dbReference type="PANTHER" id="PTHR44757">
    <property type="entry name" value="DIGUANYLATE CYCLASE DGCP"/>
    <property type="match status" value="1"/>
</dbReference>
<dbReference type="PANTHER" id="PTHR44757:SF2">
    <property type="entry name" value="BIOFILM ARCHITECTURE MAINTENANCE PROTEIN MBAA"/>
    <property type="match status" value="1"/>
</dbReference>
<evidence type="ECO:0000313" key="4">
    <source>
        <dbReference type="Proteomes" id="UP001595617"/>
    </source>
</evidence>
<feature type="domain" description="EAL" evidence="1">
    <location>
        <begin position="360"/>
        <end position="605"/>
    </location>
</feature>
<dbReference type="InterPro" id="IPR029016">
    <property type="entry name" value="GAF-like_dom_sf"/>
</dbReference>
<dbReference type="InterPro" id="IPR035919">
    <property type="entry name" value="EAL_sf"/>
</dbReference>
<dbReference type="InterPro" id="IPR052155">
    <property type="entry name" value="Biofilm_reg_signaling"/>
</dbReference>
<name>A0ABV7ZS36_9GAMM</name>
<dbReference type="PROSITE" id="PS50883">
    <property type="entry name" value="EAL"/>
    <property type="match status" value="1"/>
</dbReference>
<dbReference type="CDD" id="cd01949">
    <property type="entry name" value="GGDEF"/>
    <property type="match status" value="1"/>
</dbReference>
<evidence type="ECO:0000313" key="3">
    <source>
        <dbReference type="EMBL" id="MFC3851348.1"/>
    </source>
</evidence>
<organism evidence="3 4">
    <name type="scientific">Saccharospirillum mangrovi</name>
    <dbReference type="NCBI Taxonomy" id="2161747"/>
    <lineage>
        <taxon>Bacteria</taxon>
        <taxon>Pseudomonadati</taxon>
        <taxon>Pseudomonadota</taxon>
        <taxon>Gammaproteobacteria</taxon>
        <taxon>Oceanospirillales</taxon>
        <taxon>Saccharospirillaceae</taxon>
        <taxon>Saccharospirillum</taxon>
    </lineage>
</organism>
<dbReference type="InterPro" id="IPR029787">
    <property type="entry name" value="Nucleotide_cyclase"/>
</dbReference>
<protein>
    <submittedName>
        <fullName evidence="3">Bifunctional diguanylate cyclase/phosphodiesterase</fullName>
    </submittedName>
</protein>
<dbReference type="Gene3D" id="3.30.450.40">
    <property type="match status" value="1"/>
</dbReference>
<proteinExistence type="predicted"/>
<dbReference type="Pfam" id="PF00990">
    <property type="entry name" value="GGDEF"/>
    <property type="match status" value="1"/>
</dbReference>
<dbReference type="NCBIfam" id="TIGR00254">
    <property type="entry name" value="GGDEF"/>
    <property type="match status" value="1"/>
</dbReference>
<dbReference type="InterPro" id="IPR000160">
    <property type="entry name" value="GGDEF_dom"/>
</dbReference>
<reference evidence="4" key="1">
    <citation type="journal article" date="2019" name="Int. J. Syst. Evol. Microbiol.">
        <title>The Global Catalogue of Microorganisms (GCM) 10K type strain sequencing project: providing services to taxonomists for standard genome sequencing and annotation.</title>
        <authorList>
            <consortium name="The Broad Institute Genomics Platform"/>
            <consortium name="The Broad Institute Genome Sequencing Center for Infectious Disease"/>
            <person name="Wu L."/>
            <person name="Ma J."/>
        </authorList>
    </citation>
    <scope>NUCLEOTIDE SEQUENCE [LARGE SCALE GENOMIC DNA]</scope>
    <source>
        <strain evidence="4">IBRC 10765</strain>
    </source>
</reference>
<sequence length="605" mass="67330">MADYNQQARDEFVGFHAELMGLSHAPDFMVKSRTQKLETLMRLCASLLGVDRCSVWQLDDTGQAMTCELLYERATQTSNYPSVVLKAADHPAYFAAMTTSHLVDADDVLEDPRTQTMLHDYLIPLGIRSMLDAPVHHTGHFAGVICLESLTPRRWSVGLMAFVSAVAETISTINTYEAWRFSQNQLNYLAHTDPLTGLANQTRLQDDLRTLLMSASTHQPMHVLWLNIDRLKVINEGLGKHIGDAVIAEIGARLNRLDTTTNALVARYGGDGFVLVVQGEPKQLDEVGQTVLRQCRHPIYVGKHELTVSVSVGVAHAPRHGQDATLLLQSAESAMYYAKSLGRNQAQTFHVDLADRFRSRFQMENDLRRALQNHELVMHYQPIILAETQQVVTLEALVRWQHPTRGLLSPLEFLPLAQDMGLMKTLGKRVLELVCRDIQRSAITLPKISINLASEQISDATLPDQVHALLAQYNIPASALAFEVIEEQLQDDTNKLVLTLRRLAAAGIELYVDDFGTGYSSLARLKNMPFSRLKMDRSMVAGLPDDFDDCAIALSILGLAKGLGMSVVAEGIEDIAQAEWLCHQGCGYLQGYHYSHPMPLDQLTL</sequence>
<dbReference type="InterPro" id="IPR001633">
    <property type="entry name" value="EAL_dom"/>
</dbReference>
<feature type="domain" description="GGDEF" evidence="2">
    <location>
        <begin position="219"/>
        <end position="351"/>
    </location>
</feature>
<comment type="caution">
    <text evidence="3">The sequence shown here is derived from an EMBL/GenBank/DDBJ whole genome shotgun (WGS) entry which is preliminary data.</text>
</comment>
<dbReference type="InterPro" id="IPR003018">
    <property type="entry name" value="GAF"/>
</dbReference>
<dbReference type="RefSeq" id="WP_380692490.1">
    <property type="nucleotide sequence ID" value="NZ_JBHRYR010000002.1"/>
</dbReference>